<name>A0ABT7VWM1_9GAMM</name>
<dbReference type="EMBL" id="JAUCGM010000995">
    <property type="protein sequence ID" value="MDM8563964.1"/>
    <property type="molecule type" value="Genomic_DNA"/>
</dbReference>
<sequence>EKLAELANGHGEKVELVGPVDIRFDNRSTTCRAVVLPGDTQVLLGAIPMEDMDVIIDPRNQQLTVPPERPYLAKKSLK</sequence>
<evidence type="ECO:0008006" key="3">
    <source>
        <dbReference type="Google" id="ProtNLM"/>
    </source>
</evidence>
<evidence type="ECO:0000313" key="1">
    <source>
        <dbReference type="EMBL" id="MDM8563964.1"/>
    </source>
</evidence>
<proteinExistence type="predicted"/>
<organism evidence="1 2">
    <name type="scientific">Candidatus Marithioploca araucensis</name>
    <dbReference type="NCBI Taxonomy" id="70273"/>
    <lineage>
        <taxon>Bacteria</taxon>
        <taxon>Pseudomonadati</taxon>
        <taxon>Pseudomonadota</taxon>
        <taxon>Gammaproteobacteria</taxon>
        <taxon>Thiotrichales</taxon>
        <taxon>Thiotrichaceae</taxon>
        <taxon>Candidatus Marithioploca</taxon>
    </lineage>
</organism>
<evidence type="ECO:0000313" key="2">
    <source>
        <dbReference type="Proteomes" id="UP001171945"/>
    </source>
</evidence>
<gene>
    <name evidence="1" type="ORF">QUF54_11480</name>
</gene>
<reference evidence="1" key="1">
    <citation type="submission" date="2023-06" db="EMBL/GenBank/DDBJ databases">
        <title>Uncultivated large filamentous bacteria from sulfidic sediments reveal new species and different genomic features in energy metabolism and defense.</title>
        <authorList>
            <person name="Fonseca A."/>
        </authorList>
    </citation>
    <scope>NUCLEOTIDE SEQUENCE</scope>
    <source>
        <strain evidence="1">HSG4</strain>
    </source>
</reference>
<feature type="non-terminal residue" evidence="1">
    <location>
        <position position="1"/>
    </location>
</feature>
<dbReference type="Proteomes" id="UP001171945">
    <property type="component" value="Unassembled WGS sequence"/>
</dbReference>
<protein>
    <recommendedName>
        <fullName evidence="3">Clan AA aspartic protease</fullName>
    </recommendedName>
</protein>
<dbReference type="Gene3D" id="2.40.70.10">
    <property type="entry name" value="Acid Proteases"/>
    <property type="match status" value="1"/>
</dbReference>
<keyword evidence="2" id="KW-1185">Reference proteome</keyword>
<dbReference type="InterPro" id="IPR021109">
    <property type="entry name" value="Peptidase_aspartic_dom_sf"/>
</dbReference>
<accession>A0ABT7VWM1</accession>
<comment type="caution">
    <text evidence="1">The sequence shown here is derived from an EMBL/GenBank/DDBJ whole genome shotgun (WGS) entry which is preliminary data.</text>
</comment>